<comment type="caution">
    <text evidence="2">The sequence shown here is derived from an EMBL/GenBank/DDBJ whole genome shotgun (WGS) entry which is preliminary data.</text>
</comment>
<name>A0A495VPU9_9BACT</name>
<organism evidence="2 3">
    <name type="scientific">Coprobacter fastidiosus NSB1 = JCM 33896</name>
    <dbReference type="NCBI Taxonomy" id="1349822"/>
    <lineage>
        <taxon>Bacteria</taxon>
        <taxon>Pseudomonadati</taxon>
        <taxon>Bacteroidota</taxon>
        <taxon>Bacteroidia</taxon>
        <taxon>Bacteroidales</taxon>
        <taxon>Barnesiellaceae</taxon>
        <taxon>Coprobacter</taxon>
    </lineage>
</organism>
<dbReference type="Proteomes" id="UP000269493">
    <property type="component" value="Unassembled WGS sequence"/>
</dbReference>
<gene>
    <name evidence="2" type="ORF">BC742_1702</name>
</gene>
<keyword evidence="3" id="KW-1185">Reference proteome</keyword>
<sequence>MSNSLQIHKMKKKIIIFILCLVSAGVSAQTLYSSYFLERMPYRHRLNPALINDYGYFSFPGLGNLDIQINGNMALSHFLYPSGDELLTGFHPSISSNEFIGSLKNRNNLSLNIDETILSFGFFAFNGFNTFDLSVKSSTDIFLPKDLFAFLKNGQTGEVTQYEMKDIRAKSNNYVELALGHAHRINDRLTIGAKLKALIGAGNLDARIDRMTMTLSDERWMIQSKGIADLSLAGVTLETDSNGEIDGFDFDTGKLGIAGIGGAIDLGATYKIFDNLTVSMALTDIGFIRWNKNKKAETPEGEFVFDGFKHLGAEDDDNGNNAFDDETDKIGDDLEALFKFKETRASSRSTWLKTTMNIGAEYGILNNKISFGLLSSTRFSTPKTWTKLMATANFRPAKWFMAALNGAVSNTGCTWGALINLCPRGFNLFLGADYIAAKYTPQYVPVNTTNMSFSFGINFPLGTDPKLKNKKVYNPVPAAY</sequence>
<evidence type="ECO:0000313" key="2">
    <source>
        <dbReference type="EMBL" id="RKT51429.1"/>
    </source>
</evidence>
<evidence type="ECO:0000313" key="3">
    <source>
        <dbReference type="Proteomes" id="UP000269493"/>
    </source>
</evidence>
<accession>A0A495VPU9</accession>
<protein>
    <recommendedName>
        <fullName evidence="1">DUF5723 domain-containing protein</fullName>
    </recommendedName>
</protein>
<dbReference type="Gene3D" id="2.40.160.60">
    <property type="entry name" value="Outer membrane protein transport protein (OMPP1/FadL/TodX)"/>
    <property type="match status" value="1"/>
</dbReference>
<dbReference type="EMBL" id="RBXN01000005">
    <property type="protein sequence ID" value="RKT51429.1"/>
    <property type="molecule type" value="Genomic_DNA"/>
</dbReference>
<feature type="domain" description="DUF5723" evidence="1">
    <location>
        <begin position="48"/>
        <end position="433"/>
    </location>
</feature>
<reference evidence="2 3" key="1">
    <citation type="submission" date="2018-10" db="EMBL/GenBank/DDBJ databases">
        <title>Genomic Encyclopedia of Archaeal and Bacterial Type Strains, Phase II (KMG-II): from individual species to whole genera.</title>
        <authorList>
            <person name="Goeker M."/>
        </authorList>
    </citation>
    <scope>NUCLEOTIDE SEQUENCE [LARGE SCALE GENOMIC DNA]</scope>
    <source>
        <strain evidence="2 3">NSB1</strain>
    </source>
</reference>
<evidence type="ECO:0000259" key="1">
    <source>
        <dbReference type="Pfam" id="PF18990"/>
    </source>
</evidence>
<dbReference type="Pfam" id="PF18990">
    <property type="entry name" value="DUF5723"/>
    <property type="match status" value="1"/>
</dbReference>
<proteinExistence type="predicted"/>
<dbReference type="AlphaFoldDB" id="A0A495VPU9"/>
<dbReference type="InterPro" id="IPR043781">
    <property type="entry name" value="DUF5723"/>
</dbReference>